<evidence type="ECO:0000313" key="2">
    <source>
        <dbReference type="Proteomes" id="UP000805193"/>
    </source>
</evidence>
<dbReference type="Proteomes" id="UP000805193">
    <property type="component" value="Unassembled WGS sequence"/>
</dbReference>
<reference evidence="1 2" key="1">
    <citation type="journal article" date="2020" name="Cell">
        <title>Large-Scale Comparative Analyses of Tick Genomes Elucidate Their Genetic Diversity and Vector Capacities.</title>
        <authorList>
            <consortium name="Tick Genome and Microbiome Consortium (TIGMIC)"/>
            <person name="Jia N."/>
            <person name="Wang J."/>
            <person name="Shi W."/>
            <person name="Du L."/>
            <person name="Sun Y."/>
            <person name="Zhan W."/>
            <person name="Jiang J.F."/>
            <person name="Wang Q."/>
            <person name="Zhang B."/>
            <person name="Ji P."/>
            <person name="Bell-Sakyi L."/>
            <person name="Cui X.M."/>
            <person name="Yuan T.T."/>
            <person name="Jiang B.G."/>
            <person name="Yang W.F."/>
            <person name="Lam T.T."/>
            <person name="Chang Q.C."/>
            <person name="Ding S.J."/>
            <person name="Wang X.J."/>
            <person name="Zhu J.G."/>
            <person name="Ruan X.D."/>
            <person name="Zhao L."/>
            <person name="Wei J.T."/>
            <person name="Ye R.Z."/>
            <person name="Que T.C."/>
            <person name="Du C.H."/>
            <person name="Zhou Y.H."/>
            <person name="Cheng J.X."/>
            <person name="Dai P.F."/>
            <person name="Guo W.B."/>
            <person name="Han X.H."/>
            <person name="Huang E.J."/>
            <person name="Li L.F."/>
            <person name="Wei W."/>
            <person name="Gao Y.C."/>
            <person name="Liu J.Z."/>
            <person name="Shao H.Z."/>
            <person name="Wang X."/>
            <person name="Wang C.C."/>
            <person name="Yang T.C."/>
            <person name="Huo Q.B."/>
            <person name="Li W."/>
            <person name="Chen H.Y."/>
            <person name="Chen S.E."/>
            <person name="Zhou L.G."/>
            <person name="Ni X.B."/>
            <person name="Tian J.H."/>
            <person name="Sheng Y."/>
            <person name="Liu T."/>
            <person name="Pan Y.S."/>
            <person name="Xia L.Y."/>
            <person name="Li J."/>
            <person name="Zhao F."/>
            <person name="Cao W.C."/>
        </authorList>
    </citation>
    <scope>NUCLEOTIDE SEQUENCE [LARGE SCALE GENOMIC DNA]</scope>
    <source>
        <strain evidence="1">Iper-2018</strain>
    </source>
</reference>
<gene>
    <name evidence="1" type="ORF">HPB47_027620</name>
</gene>
<protein>
    <submittedName>
        <fullName evidence="1">Uncharacterized protein</fullName>
    </submittedName>
</protein>
<proteinExistence type="predicted"/>
<keyword evidence="2" id="KW-1185">Reference proteome</keyword>
<accession>A0AC60PXE7</accession>
<evidence type="ECO:0000313" key="1">
    <source>
        <dbReference type="EMBL" id="KAG0425197.1"/>
    </source>
</evidence>
<comment type="caution">
    <text evidence="1">The sequence shown here is derived from an EMBL/GenBank/DDBJ whole genome shotgun (WGS) entry which is preliminary data.</text>
</comment>
<sequence>MDVPVKVNSEGSTLYWKFQTSPGHDVGFGVLHISGEHAEPKEVLEVSRVKCDQVAEIGRLSAQPGTCEAAIVNIACAPYDRTH</sequence>
<organism evidence="1 2">
    <name type="scientific">Ixodes persulcatus</name>
    <name type="common">Taiga tick</name>
    <dbReference type="NCBI Taxonomy" id="34615"/>
    <lineage>
        <taxon>Eukaryota</taxon>
        <taxon>Metazoa</taxon>
        <taxon>Ecdysozoa</taxon>
        <taxon>Arthropoda</taxon>
        <taxon>Chelicerata</taxon>
        <taxon>Arachnida</taxon>
        <taxon>Acari</taxon>
        <taxon>Parasitiformes</taxon>
        <taxon>Ixodida</taxon>
        <taxon>Ixodoidea</taxon>
        <taxon>Ixodidae</taxon>
        <taxon>Ixodinae</taxon>
        <taxon>Ixodes</taxon>
    </lineage>
</organism>
<name>A0AC60PXE7_IXOPE</name>
<dbReference type="EMBL" id="JABSTQ010009877">
    <property type="protein sequence ID" value="KAG0425197.1"/>
    <property type="molecule type" value="Genomic_DNA"/>
</dbReference>